<feature type="site" description="Lowers pKa of active site Cys" evidence="8">
    <location>
        <position position="203"/>
    </location>
</feature>
<dbReference type="NCBIfam" id="TIGR00214">
    <property type="entry name" value="lipB"/>
    <property type="match status" value="1"/>
</dbReference>
<keyword evidence="11" id="KW-1185">Reference proteome</keyword>
<dbReference type="GO" id="GO:0033819">
    <property type="term" value="F:lipoyl(octanoyl) transferase activity"/>
    <property type="evidence" value="ECO:0007669"/>
    <property type="project" value="UniProtKB-EC"/>
</dbReference>
<evidence type="ECO:0000256" key="3">
    <source>
        <dbReference type="ARBA" id="ARBA00022679"/>
    </source>
</evidence>
<dbReference type="EMBL" id="KV454485">
    <property type="protein sequence ID" value="ODV59555.1"/>
    <property type="molecule type" value="Genomic_DNA"/>
</dbReference>
<keyword evidence="4 5" id="KW-0012">Acyltransferase</keyword>
<name>A0A1D2VD44_9ASCO</name>
<sequence length="293" mass="33460">MKIKPTNEHSNVLTHIHFKNIMDYEKGLEIQENFVRLNLDFKKIESKIFKNLRLLNEKQASIEDHNEDKSQINKEDELNMSDYEQNLVKKILADKPKPLVLTFEFNPIYTGGKREKKQTIDSEIYNYNGAHYLQVERGGQITFHGPGQLVAYPILDLRSFANLSPKCYVSILENSIISLLKKKFGITAITNSHTGVWLNEHHKIASIGIQIRRAITSHGIALNIDTDTDYFNSGNFVICGLPSDCKTVTIKELIKDKNMVGADDLSIENVAIQFVKEFSTCLGIKNTEFYSFE</sequence>
<comment type="similarity">
    <text evidence="2 5">Belongs to the LipB family.</text>
</comment>
<dbReference type="CDD" id="cd16444">
    <property type="entry name" value="LipB"/>
    <property type="match status" value="1"/>
</dbReference>
<evidence type="ECO:0000256" key="5">
    <source>
        <dbReference type="PIRNR" id="PIRNR016262"/>
    </source>
</evidence>
<feature type="binding site" evidence="7">
    <location>
        <begin position="137"/>
        <end position="144"/>
    </location>
    <ligand>
        <name>substrate</name>
    </ligand>
</feature>
<feature type="binding site" evidence="7">
    <location>
        <begin position="206"/>
        <end position="208"/>
    </location>
    <ligand>
        <name>substrate</name>
    </ligand>
</feature>
<evidence type="ECO:0000256" key="1">
    <source>
        <dbReference type="ARBA" id="ARBA00004821"/>
    </source>
</evidence>
<evidence type="ECO:0000256" key="7">
    <source>
        <dbReference type="PIRSR" id="PIRSR016262-2"/>
    </source>
</evidence>
<gene>
    <name evidence="10" type="ORF">ASCRUDRAFT_37115</name>
</gene>
<dbReference type="InterPro" id="IPR004143">
    <property type="entry name" value="BPL_LPL_catalytic"/>
</dbReference>
<dbReference type="PROSITE" id="PS01313">
    <property type="entry name" value="LIPB"/>
    <property type="match status" value="1"/>
</dbReference>
<dbReference type="AlphaFoldDB" id="A0A1D2VD44"/>
<evidence type="ECO:0000313" key="11">
    <source>
        <dbReference type="Proteomes" id="UP000095038"/>
    </source>
</evidence>
<comment type="pathway">
    <text evidence="1 5">Protein modification; protein lipoylation via endogenous pathway; protein N(6)-(lipoyl)lysine from octanoyl-[acyl-carrier-protein]: step 1/2.</text>
</comment>
<feature type="domain" description="BPL/LPL catalytic" evidence="9">
    <location>
        <begin position="94"/>
        <end position="286"/>
    </location>
</feature>
<dbReference type="RefSeq" id="XP_020045862.1">
    <property type="nucleotide sequence ID" value="XM_020190741.1"/>
</dbReference>
<feature type="active site" description="Acyl-thioester intermediate" evidence="6">
    <location>
        <position position="239"/>
    </location>
</feature>
<evidence type="ECO:0000256" key="6">
    <source>
        <dbReference type="PIRSR" id="PIRSR016262-1"/>
    </source>
</evidence>
<dbReference type="PANTHER" id="PTHR10993">
    <property type="entry name" value="OCTANOYLTRANSFERASE"/>
    <property type="match status" value="1"/>
</dbReference>
<dbReference type="FunCoup" id="A0A1D2VD44">
    <property type="interactions" value="414"/>
</dbReference>
<accession>A0A1D2VD44</accession>
<proteinExistence type="inferred from homology"/>
<comment type="function">
    <text evidence="5">Catalyzes the transfer of endogenously produced octanoic acid from octanoyl-acyl-carrier-protein onto the lipoyl domains of lipoate-dependent enzymes. Lipoyl-ACP can also act as a substrate although octanoyl-ACP is likely to be the physiological substrate.</text>
</comment>
<dbReference type="UniPathway" id="UPA00538">
    <property type="reaction ID" value="UER00592"/>
</dbReference>
<dbReference type="PANTHER" id="PTHR10993:SF7">
    <property type="entry name" value="LIPOYLTRANSFERASE 2, MITOCHONDRIAL-RELATED"/>
    <property type="match status" value="1"/>
</dbReference>
<feature type="binding site" evidence="7">
    <location>
        <begin position="219"/>
        <end position="221"/>
    </location>
    <ligand>
        <name>substrate</name>
    </ligand>
</feature>
<dbReference type="InParanoid" id="A0A1D2VD44"/>
<dbReference type="PIRSF" id="PIRSF016262">
    <property type="entry name" value="LPLase"/>
    <property type="match status" value="1"/>
</dbReference>
<dbReference type="OrthoDB" id="19908at2759"/>
<dbReference type="EC" id="2.3.1.181" evidence="5"/>
<dbReference type="InterPro" id="IPR000544">
    <property type="entry name" value="Octanoyltransferase"/>
</dbReference>
<dbReference type="STRING" id="1344418.A0A1D2VD44"/>
<reference evidence="11" key="1">
    <citation type="submission" date="2016-05" db="EMBL/GenBank/DDBJ databases">
        <title>Comparative genomics of biotechnologically important yeasts.</title>
        <authorList>
            <consortium name="DOE Joint Genome Institute"/>
            <person name="Riley R."/>
            <person name="Haridas S."/>
            <person name="Wolfe K.H."/>
            <person name="Lopes M.R."/>
            <person name="Hittinger C.T."/>
            <person name="Goker M."/>
            <person name="Salamov A."/>
            <person name="Wisecaver J."/>
            <person name="Long T.M."/>
            <person name="Aerts A.L."/>
            <person name="Barry K."/>
            <person name="Choi C."/>
            <person name="Clum A."/>
            <person name="Coughlan A.Y."/>
            <person name="Deshpande S."/>
            <person name="Douglass A.P."/>
            <person name="Hanson S.J."/>
            <person name="Klenk H.-P."/>
            <person name="Labutti K."/>
            <person name="Lapidus A."/>
            <person name="Lindquist E."/>
            <person name="Lipzen A."/>
            <person name="Meier-Kolthoff J.P."/>
            <person name="Ohm R.A."/>
            <person name="Otillar R.P."/>
            <person name="Pangilinan J."/>
            <person name="Peng Y."/>
            <person name="Rokas A."/>
            <person name="Rosa C.A."/>
            <person name="Scheuner C."/>
            <person name="Sibirny A.A."/>
            <person name="Slot J.C."/>
            <person name="Stielow J.B."/>
            <person name="Sun H."/>
            <person name="Kurtzman C.P."/>
            <person name="Blackwell M."/>
            <person name="Grigoriev I.V."/>
            <person name="Jeffries T.W."/>
        </authorList>
    </citation>
    <scope>NUCLEOTIDE SEQUENCE [LARGE SCALE GENOMIC DNA]</scope>
    <source>
        <strain evidence="11">DSM 1968</strain>
    </source>
</reference>
<dbReference type="InterPro" id="IPR020605">
    <property type="entry name" value="Octanoyltransferase_CS"/>
</dbReference>
<evidence type="ECO:0000256" key="8">
    <source>
        <dbReference type="PIRSR" id="PIRSR016262-3"/>
    </source>
</evidence>
<dbReference type="InterPro" id="IPR045864">
    <property type="entry name" value="aa-tRNA-synth_II/BPL/LPL"/>
</dbReference>
<evidence type="ECO:0000313" key="10">
    <source>
        <dbReference type="EMBL" id="ODV59555.1"/>
    </source>
</evidence>
<evidence type="ECO:0000256" key="2">
    <source>
        <dbReference type="ARBA" id="ARBA00007907"/>
    </source>
</evidence>
<comment type="catalytic activity">
    <reaction evidence="5">
        <text>octanoyl-[ACP] + L-lysyl-[protein] = N(6)-octanoyl-L-lysyl-[protein] + holo-[ACP] + H(+)</text>
        <dbReference type="Rhea" id="RHEA:17665"/>
        <dbReference type="Rhea" id="RHEA-COMP:9636"/>
        <dbReference type="Rhea" id="RHEA-COMP:9685"/>
        <dbReference type="Rhea" id="RHEA-COMP:9752"/>
        <dbReference type="Rhea" id="RHEA-COMP:9928"/>
        <dbReference type="ChEBI" id="CHEBI:15378"/>
        <dbReference type="ChEBI" id="CHEBI:29969"/>
        <dbReference type="ChEBI" id="CHEBI:64479"/>
        <dbReference type="ChEBI" id="CHEBI:78463"/>
        <dbReference type="ChEBI" id="CHEBI:78809"/>
        <dbReference type="EC" id="2.3.1.181"/>
    </reaction>
</comment>
<organism evidence="10 11">
    <name type="scientific">Ascoidea rubescens DSM 1968</name>
    <dbReference type="NCBI Taxonomy" id="1344418"/>
    <lineage>
        <taxon>Eukaryota</taxon>
        <taxon>Fungi</taxon>
        <taxon>Dikarya</taxon>
        <taxon>Ascomycota</taxon>
        <taxon>Saccharomycotina</taxon>
        <taxon>Saccharomycetes</taxon>
        <taxon>Ascoideaceae</taxon>
        <taxon>Ascoidea</taxon>
    </lineage>
</organism>
<dbReference type="SUPFAM" id="SSF55681">
    <property type="entry name" value="Class II aaRS and biotin synthetases"/>
    <property type="match status" value="1"/>
</dbReference>
<keyword evidence="3 5" id="KW-0808">Transferase</keyword>
<dbReference type="Proteomes" id="UP000095038">
    <property type="component" value="Unassembled WGS sequence"/>
</dbReference>
<evidence type="ECO:0000259" key="9">
    <source>
        <dbReference type="PROSITE" id="PS51733"/>
    </source>
</evidence>
<evidence type="ECO:0000256" key="4">
    <source>
        <dbReference type="ARBA" id="ARBA00023315"/>
    </source>
</evidence>
<dbReference type="PROSITE" id="PS51733">
    <property type="entry name" value="BPL_LPL_CATALYTIC"/>
    <property type="match status" value="1"/>
</dbReference>
<dbReference type="GeneID" id="30964377"/>
<dbReference type="GO" id="GO:0016874">
    <property type="term" value="F:ligase activity"/>
    <property type="evidence" value="ECO:0007669"/>
    <property type="project" value="EnsemblFungi"/>
</dbReference>
<protein>
    <recommendedName>
        <fullName evidence="5">Octanoyltransferase</fullName>
        <ecNumber evidence="5">2.3.1.181</ecNumber>
    </recommendedName>
</protein>
<dbReference type="Pfam" id="PF21948">
    <property type="entry name" value="LplA-B_cat"/>
    <property type="match status" value="1"/>
</dbReference>
<dbReference type="Gene3D" id="3.30.930.10">
    <property type="entry name" value="Bira Bifunctional Protein, Domain 2"/>
    <property type="match status" value="1"/>
</dbReference>
<dbReference type="GO" id="GO:0009249">
    <property type="term" value="P:protein lipoylation"/>
    <property type="evidence" value="ECO:0007669"/>
    <property type="project" value="EnsemblFungi"/>
</dbReference>